<dbReference type="PANTHER" id="PTHR11439:SF467">
    <property type="entry name" value="INTEGRASE CATALYTIC DOMAIN-CONTAINING PROTEIN"/>
    <property type="match status" value="1"/>
</dbReference>
<dbReference type="InterPro" id="IPR001584">
    <property type="entry name" value="Integrase_cat-core"/>
</dbReference>
<feature type="region of interest" description="Disordered" evidence="2">
    <location>
        <begin position="455"/>
        <end position="487"/>
    </location>
</feature>
<protein>
    <submittedName>
        <fullName evidence="4">Reverse transcriptase RNA-dependent DNA polymerase</fullName>
    </submittedName>
</protein>
<feature type="compositionally biased region" description="Basic and acidic residues" evidence="2">
    <location>
        <begin position="1365"/>
        <end position="1375"/>
    </location>
</feature>
<keyword evidence="4" id="KW-0548">Nucleotidyltransferase</keyword>
<dbReference type="GO" id="GO:0015074">
    <property type="term" value="P:DNA integration"/>
    <property type="evidence" value="ECO:0007669"/>
    <property type="project" value="InterPro"/>
</dbReference>
<evidence type="ECO:0000313" key="4">
    <source>
        <dbReference type="EMBL" id="KAG7370809.1"/>
    </source>
</evidence>
<feature type="domain" description="Integrase catalytic" evidence="3">
    <location>
        <begin position="159"/>
        <end position="340"/>
    </location>
</feature>
<accession>A0A9K3LZ53</accession>
<dbReference type="PROSITE" id="PS50994">
    <property type="entry name" value="INTEGRASE"/>
    <property type="match status" value="1"/>
</dbReference>
<evidence type="ECO:0000256" key="2">
    <source>
        <dbReference type="SAM" id="MobiDB-lite"/>
    </source>
</evidence>
<dbReference type="Proteomes" id="UP000693970">
    <property type="component" value="Unassembled WGS sequence"/>
</dbReference>
<dbReference type="PANTHER" id="PTHR11439">
    <property type="entry name" value="GAG-POL-RELATED RETROTRANSPOSON"/>
    <property type="match status" value="1"/>
</dbReference>
<evidence type="ECO:0000259" key="3">
    <source>
        <dbReference type="PROSITE" id="PS50994"/>
    </source>
</evidence>
<dbReference type="CDD" id="cd09272">
    <property type="entry name" value="RNase_HI_RT_Ty1"/>
    <property type="match status" value="1"/>
</dbReference>
<feature type="coiled-coil region" evidence="1">
    <location>
        <begin position="1296"/>
        <end position="1330"/>
    </location>
</feature>
<evidence type="ECO:0000313" key="5">
    <source>
        <dbReference type="Proteomes" id="UP000693970"/>
    </source>
</evidence>
<dbReference type="EMBL" id="JAGRRH010000004">
    <property type="protein sequence ID" value="KAG7370809.1"/>
    <property type="molecule type" value="Genomic_DNA"/>
</dbReference>
<feature type="compositionally biased region" description="Pro residues" evidence="2">
    <location>
        <begin position="520"/>
        <end position="534"/>
    </location>
</feature>
<evidence type="ECO:0000256" key="1">
    <source>
        <dbReference type="SAM" id="Coils"/>
    </source>
</evidence>
<gene>
    <name evidence="4" type="ORF">IV203_019379</name>
</gene>
<feature type="region of interest" description="Disordered" evidence="2">
    <location>
        <begin position="501"/>
        <end position="564"/>
    </location>
</feature>
<keyword evidence="1" id="KW-0175">Coiled coil</keyword>
<dbReference type="InterPro" id="IPR013103">
    <property type="entry name" value="RVT_2"/>
</dbReference>
<reference evidence="4" key="2">
    <citation type="submission" date="2021-04" db="EMBL/GenBank/DDBJ databases">
        <authorList>
            <person name="Podell S."/>
        </authorList>
    </citation>
    <scope>NUCLEOTIDE SEQUENCE</scope>
    <source>
        <strain evidence="4">Hildebrandi</strain>
    </source>
</reference>
<name>A0A9K3LZ53_9STRA</name>
<proteinExistence type="predicted"/>
<comment type="caution">
    <text evidence="4">The sequence shown here is derived from an EMBL/GenBank/DDBJ whole genome shotgun (WGS) entry which is preliminary data.</text>
</comment>
<reference evidence="4" key="1">
    <citation type="journal article" date="2021" name="Sci. Rep.">
        <title>Diploid genomic architecture of Nitzschia inconspicua, an elite biomass production diatom.</title>
        <authorList>
            <person name="Oliver A."/>
            <person name="Podell S."/>
            <person name="Pinowska A."/>
            <person name="Traller J.C."/>
            <person name="Smith S.R."/>
            <person name="McClure R."/>
            <person name="Beliaev A."/>
            <person name="Bohutskyi P."/>
            <person name="Hill E.A."/>
            <person name="Rabines A."/>
            <person name="Zheng H."/>
            <person name="Allen L.Z."/>
            <person name="Kuo A."/>
            <person name="Grigoriev I.V."/>
            <person name="Allen A.E."/>
            <person name="Hazlebeck D."/>
            <person name="Allen E.E."/>
        </authorList>
    </citation>
    <scope>NUCLEOTIDE SEQUENCE</scope>
    <source>
        <strain evidence="4">Hildebrandi</strain>
    </source>
</reference>
<sequence length="1375" mass="153983">MSPQTYFREGEAGELRVDHLKAELTLHDGSVLTFPFAENMLPYMLPDWQPVVGVTLQDHSVLCDQPLIHMSVADETNQNLTSAQKELLKWHWKLGHGHFGWIQRLASTKNRRTILETKHSLSTAPLPYCAACSLAKLKRRTPPGTVGGEPPPEMQIRAGDLQPGDCISVDQYVSAVPGRLPNTEGKELPKDKYHGGTIFVDHASSYIFLVNQISLRAGETLQSKLAFERFAHNCGHKLKSFRADNMPFNSQEFKSDLVAKNQELTLSGVGAHHQNGVAERSIQTVTQWARAMLLHLALHWPEQSRLDLWPFALEHAVYLWNHMPKKDSLLAPVELFTGAVFDDYSHLQHSHVWGCPTYVLDPKLQDGKKIPKWDPRSRRGMFVGISPSHSRTIGRIMNLRTGRVSPQYHVVYDDLFSTVPNAETGGVENNMPFNPDSWSKIVETGLKQYLDPVAEASSGTGTIPSLDREWLSDDELPLSPSPMPKAPEGEIEEVVQQRADVPTVPDNPPPFSEGDVSQPTPAPPDPDPAPPDPEPVSSRYWDAPLPAKRQSKPNPKYADLVDSQPAKLENNLPAKLETRKFKLKSLNDSVLMALDWSKNQVLQTASNYSKMMPLFQLATDPFTNEIDGELHPCLLTSKASQADNPTYEEAMNGPHREGFFEAMKTELKTLIDMDCWEVVERLPTMNVLPSIWAFKLKRFPDGRVRKYKARFCAGGHRQIEGVDFFETFAPVVNWTTVRLLLILSQVLGLASQQVDYTAAFVHAPIEEEVYVQMPRGFAEPGKVLKLKRSLYGLKQSPRNFFNYLKGNLESCGFRNPSPDTDPCLFVSDKVVCVVYIDDTLLWSPKSEWIEEAVSQLTATGMTLEVEESVAGFLGVHIQRNQKDGSIKLTQTGLIKRIISALGIEHEPAVQTPATSIPLTKDLDGDPPDGSFNYASVIGMLGYLQANSRPDITFAVSAAARFTHSPRRSHEEALKRIGRYLKGTLEEGLVLRPSETLNIDCYVDADFAGLWPHEDKSDPTCVKSRTGFAICVANCPVIWSSKLQGDIATSTMEAEYSALSSAMRELLPFRELLLSLAPSIGINTSNLSTFRTTVHEDNAGALSLAKLEPGRITPRSKHYAVKLHWFRSKLDPDGPHPIVIVKIATDLQRADIFTKGLSRVKFQAIRKQFYVDGDLVLDRYDRPTPTHLRLNITVSTKLVDSLFTIMDIVSLPVQRSSSYHSRYLILASLSALLAFSFHAGVNRRFSLMEDGLKAAATIRYALEWDELMELEYHNEAYKDNQESIHHLLLAFEFAHQAHLLQKNITRDQNDIKELEEDAQDEKKKADEDETEASMWAIRAFGDGRATSQTSPRRKRKGAESIATCKSDLERRNGEAT</sequence>
<dbReference type="Pfam" id="PF07727">
    <property type="entry name" value="RVT_2"/>
    <property type="match status" value="1"/>
</dbReference>
<feature type="region of interest" description="Disordered" evidence="2">
    <location>
        <begin position="1337"/>
        <end position="1375"/>
    </location>
</feature>
<organism evidence="4 5">
    <name type="scientific">Nitzschia inconspicua</name>
    <dbReference type="NCBI Taxonomy" id="303405"/>
    <lineage>
        <taxon>Eukaryota</taxon>
        <taxon>Sar</taxon>
        <taxon>Stramenopiles</taxon>
        <taxon>Ochrophyta</taxon>
        <taxon>Bacillariophyta</taxon>
        <taxon>Bacillariophyceae</taxon>
        <taxon>Bacillariophycidae</taxon>
        <taxon>Bacillariales</taxon>
        <taxon>Bacillariaceae</taxon>
        <taxon>Nitzschia</taxon>
    </lineage>
</organism>
<dbReference type="OrthoDB" id="47219at2759"/>
<keyword evidence="4" id="KW-0695">RNA-directed DNA polymerase</keyword>
<dbReference type="GO" id="GO:0003964">
    <property type="term" value="F:RNA-directed DNA polymerase activity"/>
    <property type="evidence" value="ECO:0007669"/>
    <property type="project" value="UniProtKB-KW"/>
</dbReference>
<keyword evidence="4" id="KW-0808">Transferase</keyword>
<keyword evidence="5" id="KW-1185">Reference proteome</keyword>